<dbReference type="PANTHER" id="PTHR43691">
    <property type="entry name" value="URIDINE PHOSPHORYLASE"/>
    <property type="match status" value="1"/>
</dbReference>
<comment type="catalytic activity">
    <reaction evidence="6">
        <text>uridine + phosphate = alpha-D-ribose 1-phosphate + uracil</text>
        <dbReference type="Rhea" id="RHEA:24388"/>
        <dbReference type="ChEBI" id="CHEBI:16704"/>
        <dbReference type="ChEBI" id="CHEBI:17568"/>
        <dbReference type="ChEBI" id="CHEBI:43474"/>
        <dbReference type="ChEBI" id="CHEBI:57720"/>
        <dbReference type="EC" id="2.4.2.3"/>
    </reaction>
</comment>
<keyword evidence="5" id="KW-0808">Transferase</keyword>
<protein>
    <recommendedName>
        <fullName evidence="3">Uridine phosphorylase</fullName>
        <ecNumber evidence="2">2.4.2.3</ecNumber>
    </recommendedName>
</protein>
<dbReference type="SUPFAM" id="SSF53167">
    <property type="entry name" value="Purine and uridine phosphorylases"/>
    <property type="match status" value="1"/>
</dbReference>
<evidence type="ECO:0000256" key="5">
    <source>
        <dbReference type="ARBA" id="ARBA00022679"/>
    </source>
</evidence>
<dbReference type="GO" id="GO:0005829">
    <property type="term" value="C:cytosol"/>
    <property type="evidence" value="ECO:0007669"/>
    <property type="project" value="TreeGrafter"/>
</dbReference>
<dbReference type="EC" id="2.4.2.3" evidence="2"/>
<evidence type="ECO:0000256" key="6">
    <source>
        <dbReference type="ARBA" id="ARBA00048447"/>
    </source>
</evidence>
<dbReference type="PROSITE" id="PS01232">
    <property type="entry name" value="PNP_UDP_1"/>
    <property type="match status" value="1"/>
</dbReference>
<dbReference type="InterPro" id="IPR035994">
    <property type="entry name" value="Nucleoside_phosphorylase_sf"/>
</dbReference>
<dbReference type="InterPro" id="IPR018016">
    <property type="entry name" value="Nucleoside_phosphorylase_CS"/>
</dbReference>
<evidence type="ECO:0000256" key="1">
    <source>
        <dbReference type="ARBA" id="ARBA00010456"/>
    </source>
</evidence>
<evidence type="ECO:0000256" key="2">
    <source>
        <dbReference type="ARBA" id="ARBA00011888"/>
    </source>
</evidence>
<dbReference type="InterPro" id="IPR000845">
    <property type="entry name" value="Nucleoside_phosphorylase_d"/>
</dbReference>
<proteinExistence type="inferred from homology"/>
<evidence type="ECO:0000259" key="7">
    <source>
        <dbReference type="Pfam" id="PF01048"/>
    </source>
</evidence>
<reference evidence="8" key="1">
    <citation type="submission" date="2017-02" db="EMBL/GenBank/DDBJ databases">
        <authorList>
            <person name="Regsiter A."/>
            <person name="William W."/>
        </authorList>
    </citation>
    <scope>NUCLEOTIDE SEQUENCE</scope>
    <source>
        <strain evidence="8">Bib</strain>
    </source>
</reference>
<comment type="similarity">
    <text evidence="1">Belongs to the PNP/UDP phosphorylase family.</text>
</comment>
<dbReference type="CDD" id="cd17767">
    <property type="entry name" value="UP_EcUdp-like"/>
    <property type="match status" value="1"/>
</dbReference>
<accession>A0A3P3XJC4</accession>
<dbReference type="PANTHER" id="PTHR43691:SF11">
    <property type="entry name" value="FI09636P-RELATED"/>
    <property type="match status" value="1"/>
</dbReference>
<dbReference type="AlphaFoldDB" id="A0A3P3XJC4"/>
<evidence type="ECO:0000313" key="8">
    <source>
        <dbReference type="EMBL" id="SLM13614.1"/>
    </source>
</evidence>
<dbReference type="EMBL" id="FWDM01000022">
    <property type="protein sequence ID" value="SLM13614.1"/>
    <property type="molecule type" value="Genomic_DNA"/>
</dbReference>
<dbReference type="Pfam" id="PF01048">
    <property type="entry name" value="PNP_UDP_1"/>
    <property type="match status" value="1"/>
</dbReference>
<dbReference type="GO" id="GO:0009164">
    <property type="term" value="P:nucleoside catabolic process"/>
    <property type="evidence" value="ECO:0007669"/>
    <property type="project" value="UniProtKB-ARBA"/>
</dbReference>
<evidence type="ECO:0000256" key="3">
    <source>
        <dbReference type="ARBA" id="ARBA00021980"/>
    </source>
</evidence>
<keyword evidence="4" id="KW-0328">Glycosyltransferase</keyword>
<dbReference type="Gene3D" id="3.40.50.1580">
    <property type="entry name" value="Nucleoside phosphorylase domain"/>
    <property type="match status" value="1"/>
</dbReference>
<organism evidence="8">
    <name type="scientific">uncultured spirochete</name>
    <dbReference type="NCBI Taxonomy" id="156406"/>
    <lineage>
        <taxon>Bacteria</taxon>
        <taxon>Pseudomonadati</taxon>
        <taxon>Spirochaetota</taxon>
        <taxon>Spirochaetia</taxon>
        <taxon>Spirochaetales</taxon>
        <taxon>environmental samples</taxon>
    </lineage>
</organism>
<sequence length="261" mass="28924">MALDKNAITKNTKQYHIELNVGDIGEYVLLPGDPARSDRVAKYLDDAKLMANHREHRTFTGYYKGIKVSVTSTGMGCPSTAIAAEELIHIGARHLIRIGSSAALRPDIKIGDLLITTAAMKNEGTSKFYVPENFPAVPDFEFTHLLIDVAKEMTSGSDKRVFAGISSTDDAFYGETPEFIKKLQDLKIQNIEMEASALFTIGHLRDVVTACICGASGNLTTGEVIYTTENYKLAEAWDLEIRVVLEAIYRNEQRKKSDVRM</sequence>
<evidence type="ECO:0000256" key="4">
    <source>
        <dbReference type="ARBA" id="ARBA00022676"/>
    </source>
</evidence>
<gene>
    <name evidence="8" type="ORF">SPIROBIBN47_290140</name>
</gene>
<name>A0A3P3XJC4_9SPIR</name>
<dbReference type="GO" id="GO:0004850">
    <property type="term" value="F:uridine phosphorylase activity"/>
    <property type="evidence" value="ECO:0007669"/>
    <property type="project" value="UniProtKB-EC"/>
</dbReference>
<feature type="domain" description="Nucleoside phosphorylase" evidence="7">
    <location>
        <begin position="27"/>
        <end position="221"/>
    </location>
</feature>